<keyword evidence="6" id="KW-0808">Transferase</keyword>
<dbReference type="GO" id="GO:0016020">
    <property type="term" value="C:membrane"/>
    <property type="evidence" value="ECO:0007669"/>
    <property type="project" value="UniProtKB-SubCell"/>
</dbReference>
<dbReference type="InterPro" id="IPR007269">
    <property type="entry name" value="ICMT_MeTrfase"/>
</dbReference>
<gene>
    <name evidence="6" type="ORF">ABE65_013355</name>
</gene>
<evidence type="ECO:0000256" key="2">
    <source>
        <dbReference type="ARBA" id="ARBA00022692"/>
    </source>
</evidence>
<proteinExistence type="predicted"/>
<name>A0A160IN57_9BACL</name>
<dbReference type="Gene3D" id="1.20.120.1630">
    <property type="match status" value="1"/>
</dbReference>
<dbReference type="Proteomes" id="UP000076623">
    <property type="component" value="Chromosome"/>
</dbReference>
<evidence type="ECO:0000313" key="7">
    <source>
        <dbReference type="Proteomes" id="UP000076623"/>
    </source>
</evidence>
<feature type="transmembrane region" description="Helical" evidence="5">
    <location>
        <begin position="70"/>
        <end position="89"/>
    </location>
</feature>
<feature type="transmembrane region" description="Helical" evidence="5">
    <location>
        <begin position="130"/>
        <end position="152"/>
    </location>
</feature>
<dbReference type="EMBL" id="CP015378">
    <property type="protein sequence ID" value="ANC77731.1"/>
    <property type="molecule type" value="Genomic_DNA"/>
</dbReference>
<accession>A0A160IN57</accession>
<dbReference type="PANTHER" id="PTHR43847">
    <property type="entry name" value="BLL3993 PROTEIN"/>
    <property type="match status" value="1"/>
</dbReference>
<dbReference type="STRING" id="1221500.ABE65_013355"/>
<organism evidence="6 7">
    <name type="scientific">Fictibacillus phosphorivorans</name>
    <dbReference type="NCBI Taxonomy" id="1221500"/>
    <lineage>
        <taxon>Bacteria</taxon>
        <taxon>Bacillati</taxon>
        <taxon>Bacillota</taxon>
        <taxon>Bacilli</taxon>
        <taxon>Bacillales</taxon>
        <taxon>Fictibacillaceae</taxon>
        <taxon>Fictibacillus</taxon>
    </lineage>
</organism>
<dbReference type="RefSeq" id="WP_066395803.1">
    <property type="nucleotide sequence ID" value="NZ_CP015378.1"/>
</dbReference>
<keyword evidence="6" id="KW-0489">Methyltransferase</keyword>
<evidence type="ECO:0000256" key="3">
    <source>
        <dbReference type="ARBA" id="ARBA00022989"/>
    </source>
</evidence>
<protein>
    <submittedName>
        <fullName evidence="6">Isoprenylcysteine carboxyl methyltransferase</fullName>
    </submittedName>
</protein>
<evidence type="ECO:0000313" key="6">
    <source>
        <dbReference type="EMBL" id="ANC77731.1"/>
    </source>
</evidence>
<keyword evidence="2 5" id="KW-0812">Transmembrane</keyword>
<evidence type="ECO:0000256" key="4">
    <source>
        <dbReference type="ARBA" id="ARBA00023136"/>
    </source>
</evidence>
<evidence type="ECO:0000256" key="1">
    <source>
        <dbReference type="ARBA" id="ARBA00004141"/>
    </source>
</evidence>
<dbReference type="PANTHER" id="PTHR43847:SF1">
    <property type="entry name" value="BLL3993 PROTEIN"/>
    <property type="match status" value="1"/>
</dbReference>
<keyword evidence="3 5" id="KW-1133">Transmembrane helix</keyword>
<keyword evidence="7" id="KW-1185">Reference proteome</keyword>
<evidence type="ECO:0000256" key="5">
    <source>
        <dbReference type="SAM" id="Phobius"/>
    </source>
</evidence>
<sequence>MNWFLLFWCFLIVQRLAEVRIAKSNEKKLLSKGAVEAGKDHYKWMVSMHVAFFVVFFLEVFVFNAQPPSWWIVPFVLFLMAQVIRVWAISSLGEFWNTKIILLPGANVVAKGPYRFMRHPNYTIVSLELLVMPLIFGAYFTAVLFTILNIFMLRVRIPAEEKALMELTDYEKSHGQKQRFFPTQ</sequence>
<dbReference type="AlphaFoldDB" id="A0A160IN57"/>
<dbReference type="InterPro" id="IPR052527">
    <property type="entry name" value="Metal_cation-efflux_comp"/>
</dbReference>
<dbReference type="GO" id="GO:0032259">
    <property type="term" value="P:methylation"/>
    <property type="evidence" value="ECO:0007669"/>
    <property type="project" value="UniProtKB-KW"/>
</dbReference>
<keyword evidence="4 5" id="KW-0472">Membrane</keyword>
<dbReference type="GO" id="GO:0004671">
    <property type="term" value="F:protein C-terminal S-isoprenylcysteine carboxyl O-methyltransferase activity"/>
    <property type="evidence" value="ECO:0007669"/>
    <property type="project" value="InterPro"/>
</dbReference>
<comment type="subcellular location">
    <subcellularLocation>
        <location evidence="1">Membrane</location>
        <topology evidence="1">Multi-pass membrane protein</topology>
    </subcellularLocation>
</comment>
<feature type="transmembrane region" description="Helical" evidence="5">
    <location>
        <begin position="41"/>
        <end position="63"/>
    </location>
</feature>
<dbReference type="Pfam" id="PF04140">
    <property type="entry name" value="ICMT"/>
    <property type="match status" value="1"/>
</dbReference>
<dbReference type="KEGG" id="fpn:ABE65_013355"/>
<reference evidence="6 7" key="1">
    <citation type="submission" date="2016-04" db="EMBL/GenBank/DDBJ databases">
        <title>Complete genome sequence of Fictibacillus phosphorivorans G25-29, a strain toxic to nematodes.</title>
        <authorList>
            <person name="Zheng Z."/>
        </authorList>
    </citation>
    <scope>NUCLEOTIDE SEQUENCE [LARGE SCALE GENOMIC DNA]</scope>
    <source>
        <strain evidence="6 7">G25-29</strain>
    </source>
</reference>